<accession>A0A2I1HJ44</accession>
<dbReference type="VEuPathDB" id="FungiDB:RhiirA1_143840"/>
<comment type="caution">
    <text evidence="1">The sequence shown here is derived from an EMBL/GenBank/DDBJ whole genome shotgun (WGS) entry which is preliminary data.</text>
</comment>
<sequence length="124" mass="14326">EGTYIVKVLAPILDYFFDKKKKDWRVSYGETCLKACAKDVNSSKKDDERRSSGKKIDTIICMREEDKEFSVTEVSGPPLKNDWTHFMGDRMNIMKMLKTLMNQFAKLNPSSDITLIKLFGLQAY</sequence>
<reference evidence="1 2" key="1">
    <citation type="submission" date="2015-10" db="EMBL/GenBank/DDBJ databases">
        <title>Genome analyses suggest a sexual origin of heterokaryosis in a supposedly ancient asexual fungus.</title>
        <authorList>
            <person name="Ropars J."/>
            <person name="Sedzielewska K."/>
            <person name="Noel J."/>
            <person name="Charron P."/>
            <person name="Farinelli L."/>
            <person name="Marton T."/>
            <person name="Kruger M."/>
            <person name="Pelin A."/>
            <person name="Brachmann A."/>
            <person name="Corradi N."/>
        </authorList>
    </citation>
    <scope>NUCLEOTIDE SEQUENCE [LARGE SCALE GENOMIC DNA]</scope>
    <source>
        <strain evidence="1 2">A4</strain>
    </source>
</reference>
<gene>
    <name evidence="1" type="ORF">RhiirA4_295081</name>
</gene>
<dbReference type="AlphaFoldDB" id="A0A2I1HJ44"/>
<organism evidence="1 2">
    <name type="scientific">Rhizophagus irregularis</name>
    <dbReference type="NCBI Taxonomy" id="588596"/>
    <lineage>
        <taxon>Eukaryota</taxon>
        <taxon>Fungi</taxon>
        <taxon>Fungi incertae sedis</taxon>
        <taxon>Mucoromycota</taxon>
        <taxon>Glomeromycotina</taxon>
        <taxon>Glomeromycetes</taxon>
        <taxon>Glomerales</taxon>
        <taxon>Glomeraceae</taxon>
        <taxon>Rhizophagus</taxon>
    </lineage>
</organism>
<evidence type="ECO:0000313" key="2">
    <source>
        <dbReference type="Proteomes" id="UP000234323"/>
    </source>
</evidence>
<dbReference type="Proteomes" id="UP000234323">
    <property type="component" value="Unassembled WGS sequence"/>
</dbReference>
<dbReference type="VEuPathDB" id="FungiDB:RhiirFUN_005345"/>
<keyword evidence="2" id="KW-1185">Reference proteome</keyword>
<feature type="non-terminal residue" evidence="1">
    <location>
        <position position="124"/>
    </location>
</feature>
<protein>
    <submittedName>
        <fullName evidence="1">Uncharacterized protein</fullName>
    </submittedName>
</protein>
<name>A0A2I1HJ44_9GLOM</name>
<proteinExistence type="predicted"/>
<dbReference type="VEuPathDB" id="FungiDB:FUN_005592"/>
<dbReference type="EMBL" id="LLXI01003248">
    <property type="protein sequence ID" value="PKY58898.1"/>
    <property type="molecule type" value="Genomic_DNA"/>
</dbReference>
<evidence type="ECO:0000313" key="1">
    <source>
        <dbReference type="EMBL" id="PKY58898.1"/>
    </source>
</evidence>
<feature type="non-terminal residue" evidence="1">
    <location>
        <position position="1"/>
    </location>
</feature>